<sequence>MYVLGHLIQLLVGIALTITLMGWCLYRLAILIGLFIPQKRPKRPVRQGMGNQVVRPLNNEQKQRTRSNIPRRTLYSARRERN</sequence>
<accession>I0KHL7</accession>
<evidence type="ECO:0000313" key="4">
    <source>
        <dbReference type="Proteomes" id="UP000011058"/>
    </source>
</evidence>
<feature type="transmembrane region" description="Helical" evidence="2">
    <location>
        <begin position="6"/>
        <end position="36"/>
    </location>
</feature>
<dbReference type="KEGG" id="fae:FAES_pFAES01130"/>
<keyword evidence="2" id="KW-0812">Transmembrane</keyword>
<name>I0KHL7_9BACT</name>
<geneLocation type="plasmid" evidence="3 4">
    <name>pFAES01</name>
</geneLocation>
<evidence type="ECO:0000256" key="1">
    <source>
        <dbReference type="SAM" id="MobiDB-lite"/>
    </source>
</evidence>
<evidence type="ECO:0000256" key="2">
    <source>
        <dbReference type="SAM" id="Phobius"/>
    </source>
</evidence>
<protein>
    <submittedName>
        <fullName evidence="3">Uncharacterized protein</fullName>
    </submittedName>
</protein>
<dbReference type="AlphaFoldDB" id="I0KHL7"/>
<proteinExistence type="predicted"/>
<dbReference type="EMBL" id="HE796684">
    <property type="protein sequence ID" value="CCH03620.1"/>
    <property type="molecule type" value="Genomic_DNA"/>
</dbReference>
<dbReference type="HOGENOM" id="CLU_2511033_0_0_10"/>
<keyword evidence="2" id="KW-0472">Membrane</keyword>
<keyword evidence="2" id="KW-1133">Transmembrane helix</keyword>
<dbReference type="Proteomes" id="UP000011058">
    <property type="component" value="Plasmid pFAES01"/>
</dbReference>
<keyword evidence="3" id="KW-0614">Plasmid</keyword>
<keyword evidence="4" id="KW-1185">Reference proteome</keyword>
<gene>
    <name evidence="3" type="ORF">FAES_pFAES01130</name>
</gene>
<organism evidence="3 4">
    <name type="scientific">Fibrella aestuarina BUZ 2</name>
    <dbReference type="NCBI Taxonomy" id="1166018"/>
    <lineage>
        <taxon>Bacteria</taxon>
        <taxon>Pseudomonadati</taxon>
        <taxon>Bacteroidota</taxon>
        <taxon>Cytophagia</taxon>
        <taxon>Cytophagales</taxon>
        <taxon>Spirosomataceae</taxon>
        <taxon>Fibrella</taxon>
    </lineage>
</organism>
<reference evidence="3 4" key="1">
    <citation type="journal article" date="2012" name="J. Bacteriol.">
        <title>Genome Sequence of Fibrella aestuarina BUZ 2T, a Filamentous Marine Bacterium.</title>
        <authorList>
            <person name="Filippini M."/>
            <person name="Qi W."/>
            <person name="Blom J."/>
            <person name="Goesmann A."/>
            <person name="Smits T.H."/>
            <person name="Bagheri H.C."/>
        </authorList>
    </citation>
    <scope>NUCLEOTIDE SEQUENCE [LARGE SCALE GENOMIC DNA]</scope>
    <source>
        <strain evidence="4">BUZ 2T</strain>
        <plasmid evidence="3 4">pFAES01</plasmid>
    </source>
</reference>
<feature type="region of interest" description="Disordered" evidence="1">
    <location>
        <begin position="55"/>
        <end position="82"/>
    </location>
</feature>
<evidence type="ECO:0000313" key="3">
    <source>
        <dbReference type="EMBL" id="CCH03620.1"/>
    </source>
</evidence>